<dbReference type="AlphaFoldDB" id="A0AAD7CKF7"/>
<comment type="caution">
    <text evidence="2">The sequence shown here is derived from an EMBL/GenBank/DDBJ whole genome shotgun (WGS) entry which is preliminary data.</text>
</comment>
<feature type="region of interest" description="Disordered" evidence="1">
    <location>
        <begin position="357"/>
        <end position="386"/>
    </location>
</feature>
<evidence type="ECO:0000313" key="3">
    <source>
        <dbReference type="Proteomes" id="UP001221142"/>
    </source>
</evidence>
<accession>A0AAD7CKF7</accession>
<dbReference type="EMBL" id="JARKIF010000001">
    <property type="protein sequence ID" value="KAJ7650993.1"/>
    <property type="molecule type" value="Genomic_DNA"/>
</dbReference>
<dbReference type="Proteomes" id="UP001221142">
    <property type="component" value="Unassembled WGS sequence"/>
</dbReference>
<keyword evidence="3" id="KW-1185">Reference proteome</keyword>
<evidence type="ECO:0000256" key="1">
    <source>
        <dbReference type="SAM" id="MobiDB-lite"/>
    </source>
</evidence>
<proteinExistence type="predicted"/>
<organism evidence="2 3">
    <name type="scientific">Roridomyces roridus</name>
    <dbReference type="NCBI Taxonomy" id="1738132"/>
    <lineage>
        <taxon>Eukaryota</taxon>
        <taxon>Fungi</taxon>
        <taxon>Dikarya</taxon>
        <taxon>Basidiomycota</taxon>
        <taxon>Agaricomycotina</taxon>
        <taxon>Agaricomycetes</taxon>
        <taxon>Agaricomycetidae</taxon>
        <taxon>Agaricales</taxon>
        <taxon>Marasmiineae</taxon>
        <taxon>Mycenaceae</taxon>
        <taxon>Roridomyces</taxon>
    </lineage>
</organism>
<sequence length="462" mass="51540">MNPPTHSLQTSLVQPWLTSELKHFSVETLPVNYPHQTSRESGSGASDARHKILYFEFHGVGPPHDLDVGSPGDVYVDLTPGAFALWGYTKKGWKQWVDMGQDGKSTLSNEWAVLHPVFGDRVLWIGVQPAHCISWFDEGWRKVHASRRWALDRDLMGVTPREVGIKAKAVALKEAATMLAKLKPLREIPEFPESILRAREKRLNPPRQRSLSPLSDCSSIEGDVAVEHPCNMNPKPTSRVQPQIKVELKNFLAGNTLPTGYPYQLKPEVSNQRYRIPYFQFSDTRPPARNLDVGTAGDVYFDLTPGAYGLYGKTASGWQRWFDPGEGLGNQWPDASWLVRHPHITDRALWAVPSKTHAGTGHGSISWFRGPSSAREGRSTARQRGIVSRDLQTKKEKEKLGEASKVLEYVLSERVEAGSGASGSSPAKRSSSANETRPKKKLKRVQDKDEEPAFIHMTGRGN</sequence>
<evidence type="ECO:0000313" key="2">
    <source>
        <dbReference type="EMBL" id="KAJ7650993.1"/>
    </source>
</evidence>
<protein>
    <submittedName>
        <fullName evidence="2">Uncharacterized protein</fullName>
    </submittedName>
</protein>
<reference evidence="2" key="1">
    <citation type="submission" date="2023-03" db="EMBL/GenBank/DDBJ databases">
        <title>Massive genome expansion in bonnet fungi (Mycena s.s.) driven by repeated elements and novel gene families across ecological guilds.</title>
        <authorList>
            <consortium name="Lawrence Berkeley National Laboratory"/>
            <person name="Harder C.B."/>
            <person name="Miyauchi S."/>
            <person name="Viragh M."/>
            <person name="Kuo A."/>
            <person name="Thoen E."/>
            <person name="Andreopoulos B."/>
            <person name="Lu D."/>
            <person name="Skrede I."/>
            <person name="Drula E."/>
            <person name="Henrissat B."/>
            <person name="Morin E."/>
            <person name="Kohler A."/>
            <person name="Barry K."/>
            <person name="LaButti K."/>
            <person name="Morin E."/>
            <person name="Salamov A."/>
            <person name="Lipzen A."/>
            <person name="Mereny Z."/>
            <person name="Hegedus B."/>
            <person name="Baldrian P."/>
            <person name="Stursova M."/>
            <person name="Weitz H."/>
            <person name="Taylor A."/>
            <person name="Grigoriev I.V."/>
            <person name="Nagy L.G."/>
            <person name="Martin F."/>
            <person name="Kauserud H."/>
        </authorList>
    </citation>
    <scope>NUCLEOTIDE SEQUENCE</scope>
    <source>
        <strain evidence="2">9284</strain>
    </source>
</reference>
<gene>
    <name evidence="2" type="ORF">FB45DRAFT_889288</name>
</gene>
<feature type="region of interest" description="Disordered" evidence="1">
    <location>
        <begin position="415"/>
        <end position="462"/>
    </location>
</feature>
<feature type="compositionally biased region" description="Low complexity" evidence="1">
    <location>
        <begin position="417"/>
        <end position="433"/>
    </location>
</feature>
<name>A0AAD7CKF7_9AGAR</name>
<feature type="compositionally biased region" description="Basic and acidic residues" evidence="1">
    <location>
        <begin position="444"/>
        <end position="453"/>
    </location>
</feature>